<dbReference type="Proteomes" id="UP000443090">
    <property type="component" value="Unassembled WGS sequence"/>
</dbReference>
<dbReference type="GO" id="GO:0003735">
    <property type="term" value="F:structural constituent of ribosome"/>
    <property type="evidence" value="ECO:0007669"/>
    <property type="project" value="InterPro"/>
</dbReference>
<dbReference type="GO" id="GO:1990904">
    <property type="term" value="C:ribonucleoprotein complex"/>
    <property type="evidence" value="ECO:0007669"/>
    <property type="project" value="UniProtKB-KW"/>
</dbReference>
<dbReference type="EMBL" id="QGMI01000429">
    <property type="protein sequence ID" value="TVY40845.1"/>
    <property type="molecule type" value="Genomic_DNA"/>
</dbReference>
<evidence type="ECO:0000313" key="9">
    <source>
        <dbReference type="EMBL" id="TVY40845.1"/>
    </source>
</evidence>
<proteinExistence type="inferred from homology"/>
<keyword evidence="4" id="KW-0689">Ribosomal protein</keyword>
<comment type="subcellular location">
    <subcellularLocation>
        <location evidence="1">Mitochondrion</location>
    </subcellularLocation>
</comment>
<dbReference type="PANTHER" id="PTHR39150">
    <property type="entry name" value="54S RIBOSOMAL PROTEIN L28, MITOCHONDRIAL"/>
    <property type="match status" value="1"/>
</dbReference>
<dbReference type="InterPro" id="IPR042831">
    <property type="entry name" value="Ribosomal_mL40_fung"/>
</dbReference>
<evidence type="ECO:0000256" key="6">
    <source>
        <dbReference type="ARBA" id="ARBA00023274"/>
    </source>
</evidence>
<comment type="caution">
    <text evidence="9">The sequence shown here is derived from an EMBL/GenBank/DDBJ whole genome shotgun (WGS) entry which is preliminary data.</text>
</comment>
<keyword evidence="6" id="KW-0687">Ribonucleoprotein</keyword>
<dbReference type="PANTHER" id="PTHR39150:SF1">
    <property type="entry name" value="LARGE RIBOSOMAL SUBUNIT PROTEIN ML40"/>
    <property type="match status" value="1"/>
</dbReference>
<evidence type="ECO:0000313" key="10">
    <source>
        <dbReference type="Proteomes" id="UP000443090"/>
    </source>
</evidence>
<reference evidence="9 10" key="1">
    <citation type="submission" date="2018-05" db="EMBL/GenBank/DDBJ databases">
        <title>Genome sequencing and assembly of the regulated plant pathogen Lachnellula willkommii and related sister species for the development of diagnostic species identification markers.</title>
        <authorList>
            <person name="Giroux E."/>
            <person name="Bilodeau G."/>
        </authorList>
    </citation>
    <scope>NUCLEOTIDE SEQUENCE [LARGE SCALE GENOMIC DNA]</scope>
    <source>
        <strain evidence="9 10">CBS 160.35</strain>
    </source>
</reference>
<keyword evidence="3" id="KW-0809">Transit peptide</keyword>
<name>A0A8H8RUA0_9HELO</name>
<evidence type="ECO:0000256" key="5">
    <source>
        <dbReference type="ARBA" id="ARBA00023128"/>
    </source>
</evidence>
<dbReference type="InterPro" id="IPR019192">
    <property type="entry name" value="Ribosomal_mL40"/>
</dbReference>
<dbReference type="GO" id="GO:0032543">
    <property type="term" value="P:mitochondrial translation"/>
    <property type="evidence" value="ECO:0007669"/>
    <property type="project" value="InterPro"/>
</dbReference>
<feature type="non-terminal residue" evidence="9">
    <location>
        <position position="197"/>
    </location>
</feature>
<evidence type="ECO:0000256" key="4">
    <source>
        <dbReference type="ARBA" id="ARBA00022980"/>
    </source>
</evidence>
<dbReference type="GO" id="GO:0005739">
    <property type="term" value="C:mitochondrion"/>
    <property type="evidence" value="ECO:0007669"/>
    <property type="project" value="UniProtKB-SubCell"/>
</dbReference>
<evidence type="ECO:0000256" key="2">
    <source>
        <dbReference type="ARBA" id="ARBA00009360"/>
    </source>
</evidence>
<protein>
    <recommendedName>
        <fullName evidence="7">Large ribosomal subunit protein mL40</fullName>
    </recommendedName>
</protein>
<feature type="region of interest" description="Disordered" evidence="8">
    <location>
        <begin position="56"/>
        <end position="80"/>
    </location>
</feature>
<evidence type="ECO:0000256" key="7">
    <source>
        <dbReference type="ARBA" id="ARBA00035192"/>
    </source>
</evidence>
<feature type="compositionally biased region" description="Gly residues" evidence="8">
    <location>
        <begin position="64"/>
        <end position="73"/>
    </location>
</feature>
<organism evidence="9 10">
    <name type="scientific">Lachnellula occidentalis</name>
    <dbReference type="NCBI Taxonomy" id="215460"/>
    <lineage>
        <taxon>Eukaryota</taxon>
        <taxon>Fungi</taxon>
        <taxon>Dikarya</taxon>
        <taxon>Ascomycota</taxon>
        <taxon>Pezizomycotina</taxon>
        <taxon>Leotiomycetes</taxon>
        <taxon>Helotiales</taxon>
        <taxon>Lachnaceae</taxon>
        <taxon>Lachnellula</taxon>
    </lineage>
</organism>
<dbReference type="Pfam" id="PF09812">
    <property type="entry name" value="MRP-L28"/>
    <property type="match status" value="1"/>
</dbReference>
<keyword evidence="5" id="KW-0496">Mitochondrion</keyword>
<dbReference type="OrthoDB" id="2098203at2759"/>
<dbReference type="AlphaFoldDB" id="A0A8H8RUA0"/>
<evidence type="ECO:0000256" key="3">
    <source>
        <dbReference type="ARBA" id="ARBA00022946"/>
    </source>
</evidence>
<gene>
    <name evidence="9" type="ORF">LOCC1_G004512</name>
</gene>
<dbReference type="GO" id="GO:0005840">
    <property type="term" value="C:ribosome"/>
    <property type="evidence" value="ECO:0007669"/>
    <property type="project" value="UniProtKB-KW"/>
</dbReference>
<keyword evidence="10" id="KW-1185">Reference proteome</keyword>
<comment type="similarity">
    <text evidence="2">Belongs to the mitochondrion-specific ribosomal protein mL40 family.</text>
</comment>
<accession>A0A8H8RUA0</accession>
<evidence type="ECO:0000256" key="8">
    <source>
        <dbReference type="SAM" id="MobiDB-lite"/>
    </source>
</evidence>
<sequence length="197" mass="22102">TSSPSIHPRISTMASSHTTLTRLLTPLLSTFRSSISTLKPTSGAITTLPCRAFSSTPTAHAGGFPSGRPGGKSKGPPKDPRIKLIRYHMQHPKTPRPLKLSRMRALRHWTIHRAWMLAQRKRVEGEESELMRMYQSMHAACEELRLLDSPGTKDAGRLYRIAMEKKGIFGHGGVPIEYARAQTETPAREAWNHTWTR</sequence>
<dbReference type="Gene3D" id="6.10.250.3440">
    <property type="match status" value="1"/>
</dbReference>
<evidence type="ECO:0000256" key="1">
    <source>
        <dbReference type="ARBA" id="ARBA00004173"/>
    </source>
</evidence>